<evidence type="ECO:0000313" key="1">
    <source>
        <dbReference type="EMBL" id="QPX75015.1"/>
    </source>
</evidence>
<dbReference type="CDD" id="cd00736">
    <property type="entry name" value="lambda_lys-like"/>
    <property type="match status" value="1"/>
</dbReference>
<protein>
    <submittedName>
        <fullName evidence="1">Putative lysin</fullName>
    </submittedName>
</protein>
<dbReference type="Gene3D" id="1.10.530.10">
    <property type="match status" value="1"/>
</dbReference>
<dbReference type="RefSeq" id="YP_010774102.1">
    <property type="nucleotide sequence ID" value="NC_074751.1"/>
</dbReference>
<evidence type="ECO:0000313" key="2">
    <source>
        <dbReference type="Proteomes" id="UP000595249"/>
    </source>
</evidence>
<keyword evidence="2" id="KW-1185">Reference proteome</keyword>
<sequence length="166" mass="18410">MINPAIKCSKQMATFLYMLSVSELPLGLANDPDKCYRVNVGSTDSKPILFDSFKTHPGISISFPKLGIKSDAAGRYQIMGWIYRAYAKPLQLNLPDFSPLSQDKIAIKLIRECRAIDDIEAGRIKSAINKCRSRWASLPGAGYKQNEHSINMLIDVFKKAGGTVID</sequence>
<dbReference type="KEGG" id="vg:80457003"/>
<name>A0A7T3N9T4_9CAUD</name>
<dbReference type="InterPro" id="IPR023346">
    <property type="entry name" value="Lysozyme-like_dom_sf"/>
</dbReference>
<dbReference type="GeneID" id="80457003"/>
<dbReference type="EMBL" id="MW021761">
    <property type="protein sequence ID" value="QPX75015.1"/>
    <property type="molecule type" value="Genomic_DNA"/>
</dbReference>
<accession>A0A7T3N9T4</accession>
<reference evidence="1 2" key="1">
    <citation type="submission" date="2020-09" db="EMBL/GenBank/DDBJ databases">
        <authorList>
            <person name="Marshall N."/>
            <person name="Wilson M.E."/>
            <person name="Walker J.K."/>
            <person name="Johnson L."/>
            <person name="Sharma R."/>
            <person name="Carr E."/>
            <person name="Grose J.H."/>
        </authorList>
    </citation>
    <scope>NUCLEOTIDE SEQUENCE [LARGE SCALE GENOMIC DNA]</scope>
</reference>
<dbReference type="SUPFAM" id="SSF53955">
    <property type="entry name" value="Lysozyme-like"/>
    <property type="match status" value="1"/>
</dbReference>
<organism evidence="1 2">
    <name type="scientific">Serratia phage vB_SmaS_Rovert</name>
    <dbReference type="NCBI Taxonomy" id="2777363"/>
    <lineage>
        <taxon>Viruses</taxon>
        <taxon>Duplodnaviria</taxon>
        <taxon>Heunggongvirae</taxon>
        <taxon>Uroviricota</taxon>
        <taxon>Caudoviricetes</taxon>
        <taxon>Rovertvirus</taxon>
        <taxon>Rovertvirus rovert</taxon>
    </lineage>
</organism>
<dbReference type="Proteomes" id="UP000595249">
    <property type="component" value="Segment"/>
</dbReference>
<proteinExistence type="predicted"/>